<evidence type="ECO:0000256" key="1">
    <source>
        <dbReference type="ARBA" id="ARBA00009981"/>
    </source>
</evidence>
<proteinExistence type="inferred from homology"/>
<comment type="function">
    <text evidence="2">Antitoxin component of a type II toxin-antitoxin (TA) system.</text>
</comment>
<evidence type="ECO:0000256" key="2">
    <source>
        <dbReference type="RuleBase" id="RU362080"/>
    </source>
</evidence>
<dbReference type="Proteomes" id="UP000566663">
    <property type="component" value="Unassembled WGS sequence"/>
</dbReference>
<dbReference type="Pfam" id="PF02604">
    <property type="entry name" value="PhdYeFM_antitox"/>
    <property type="match status" value="1"/>
</dbReference>
<accession>A0A7W8HVX3</accession>
<dbReference type="EMBL" id="JACHFZ010000001">
    <property type="protein sequence ID" value="MBB5290902.1"/>
    <property type="molecule type" value="Genomic_DNA"/>
</dbReference>
<dbReference type="AlphaFoldDB" id="A0A7W8HVX3"/>
<dbReference type="SUPFAM" id="SSF143120">
    <property type="entry name" value="YefM-like"/>
    <property type="match status" value="1"/>
</dbReference>
<reference evidence="3 4" key="1">
    <citation type="submission" date="2020-08" db="EMBL/GenBank/DDBJ databases">
        <title>Genomic Encyclopedia of Type Strains, Phase IV (KMG-IV): sequencing the most valuable type-strain genomes for metagenomic binning, comparative biology and taxonomic classification.</title>
        <authorList>
            <person name="Goeker M."/>
        </authorList>
    </citation>
    <scope>NUCLEOTIDE SEQUENCE [LARGE SCALE GENOMIC DNA]</scope>
    <source>
        <strain evidence="3 4">DSM 25335</strain>
    </source>
</reference>
<dbReference type="NCBIfam" id="TIGR01552">
    <property type="entry name" value="phd_fam"/>
    <property type="match status" value="1"/>
</dbReference>
<sequence>MRSVGVLEAKTKLSALLDEVEATGEAIVITRHGKPVARLSPERGADNLRSRLSAPELAERARAFRDKQAPDPEWAALSWEEPKAIARDEADH</sequence>
<name>A0A7W8HVX3_9CAUL</name>
<dbReference type="PANTHER" id="PTHR35377:SF8">
    <property type="entry name" value="ANTITOXIN VAPB22"/>
    <property type="match status" value="1"/>
</dbReference>
<dbReference type="InterPro" id="IPR006442">
    <property type="entry name" value="Antitoxin_Phd/YefM"/>
</dbReference>
<keyword evidence="4" id="KW-1185">Reference proteome</keyword>
<organism evidence="3 4">
    <name type="scientific">Brevundimonas basaltis</name>
    <dbReference type="NCBI Taxonomy" id="472166"/>
    <lineage>
        <taxon>Bacteria</taxon>
        <taxon>Pseudomonadati</taxon>
        <taxon>Pseudomonadota</taxon>
        <taxon>Alphaproteobacteria</taxon>
        <taxon>Caulobacterales</taxon>
        <taxon>Caulobacteraceae</taxon>
        <taxon>Brevundimonas</taxon>
    </lineage>
</organism>
<comment type="caution">
    <text evidence="3">The sequence shown here is derived from an EMBL/GenBank/DDBJ whole genome shotgun (WGS) entry which is preliminary data.</text>
</comment>
<protein>
    <recommendedName>
        <fullName evidence="2">Antitoxin</fullName>
    </recommendedName>
</protein>
<dbReference type="InterPro" id="IPR051416">
    <property type="entry name" value="phD-YefM_TA_antitoxins"/>
</dbReference>
<evidence type="ECO:0000313" key="3">
    <source>
        <dbReference type="EMBL" id="MBB5290902.1"/>
    </source>
</evidence>
<dbReference type="RefSeq" id="WP_183251825.1">
    <property type="nucleotide sequence ID" value="NZ_BAAAFF010000004.1"/>
</dbReference>
<dbReference type="InterPro" id="IPR036165">
    <property type="entry name" value="YefM-like_sf"/>
</dbReference>
<dbReference type="PANTHER" id="PTHR35377">
    <property type="entry name" value="ANTITOXIN VAPB49-RELATED-RELATED"/>
    <property type="match status" value="1"/>
</dbReference>
<dbReference type="Gene3D" id="3.40.1620.10">
    <property type="entry name" value="YefM-like domain"/>
    <property type="match status" value="1"/>
</dbReference>
<gene>
    <name evidence="3" type="ORF">HNQ67_000398</name>
</gene>
<comment type="similarity">
    <text evidence="1 2">Belongs to the phD/YefM antitoxin family.</text>
</comment>
<evidence type="ECO:0000313" key="4">
    <source>
        <dbReference type="Proteomes" id="UP000566663"/>
    </source>
</evidence>